<reference evidence="4 5" key="1">
    <citation type="submission" date="2019-08" db="EMBL/GenBank/DDBJ databases">
        <title>Draft genome of C. urealyticum strain VH4248.</title>
        <authorList>
            <person name="Navas J."/>
        </authorList>
    </citation>
    <scope>NUCLEOTIDE SEQUENCE [LARGE SCALE GENOMIC DNA]</scope>
    <source>
        <strain evidence="4 5">VH4248</strain>
    </source>
</reference>
<dbReference type="GO" id="GO:0043022">
    <property type="term" value="F:ribosome binding"/>
    <property type="evidence" value="ECO:0007669"/>
    <property type="project" value="TreeGrafter"/>
</dbReference>
<accession>A0A5D4FKU0</accession>
<name>A0A5D4FKU0_9CORY</name>
<evidence type="ECO:0000256" key="1">
    <source>
        <dbReference type="ARBA" id="ARBA00010835"/>
    </source>
</evidence>
<protein>
    <submittedName>
        <fullName evidence="4">Aminoacyl-tRNA hydrolase</fullName>
        <ecNumber evidence="4">3.1.1.29</ecNumber>
    </submittedName>
</protein>
<dbReference type="Pfam" id="PF00472">
    <property type="entry name" value="RF-1"/>
    <property type="match status" value="1"/>
</dbReference>
<dbReference type="PANTHER" id="PTHR47814:SF1">
    <property type="entry name" value="PEPTIDYL-TRNA HYDROLASE ARFB"/>
    <property type="match status" value="1"/>
</dbReference>
<evidence type="ECO:0000256" key="2">
    <source>
        <dbReference type="SAM" id="MobiDB-lite"/>
    </source>
</evidence>
<dbReference type="NCBIfam" id="NF006718">
    <property type="entry name" value="PRK09256.1"/>
    <property type="match status" value="1"/>
</dbReference>
<dbReference type="GO" id="GO:0072344">
    <property type="term" value="P:rescue of stalled ribosome"/>
    <property type="evidence" value="ECO:0007669"/>
    <property type="project" value="TreeGrafter"/>
</dbReference>
<sequence>MVIDAADLTERFAKSSGPGGQGINTTDSKVQLSLDVAACTSLSDAQRRRILHNHEHRLDGTVLTVTASTQRSQACNRAEARERMAALLREALAPPPPPRRRTKPTRSSVRRRLEAKKRRSELKSTRRRPQIPKFEPSACISSR</sequence>
<comment type="similarity">
    <text evidence="1">Belongs to the prokaryotic/mitochondrial release factor family.</text>
</comment>
<dbReference type="Proteomes" id="UP000324726">
    <property type="component" value="Unassembled WGS sequence"/>
</dbReference>
<organism evidence="4 5">
    <name type="scientific">Corynebacterium urealyticum</name>
    <dbReference type="NCBI Taxonomy" id="43771"/>
    <lineage>
        <taxon>Bacteria</taxon>
        <taxon>Bacillati</taxon>
        <taxon>Actinomycetota</taxon>
        <taxon>Actinomycetes</taxon>
        <taxon>Mycobacteriales</taxon>
        <taxon>Corynebacteriaceae</taxon>
        <taxon>Corynebacterium</taxon>
    </lineage>
</organism>
<dbReference type="InterPro" id="IPR000352">
    <property type="entry name" value="Pep_chain_release_fac_I"/>
</dbReference>
<proteinExistence type="inferred from homology"/>
<dbReference type="GO" id="GO:0003747">
    <property type="term" value="F:translation release factor activity"/>
    <property type="evidence" value="ECO:0007669"/>
    <property type="project" value="InterPro"/>
</dbReference>
<gene>
    <name evidence="4" type="ORF">FYJ87_09665</name>
</gene>
<feature type="region of interest" description="Disordered" evidence="2">
    <location>
        <begin position="89"/>
        <end position="143"/>
    </location>
</feature>
<evidence type="ECO:0000259" key="3">
    <source>
        <dbReference type="Pfam" id="PF00472"/>
    </source>
</evidence>
<dbReference type="SUPFAM" id="SSF75620">
    <property type="entry name" value="Release factor"/>
    <property type="match status" value="1"/>
</dbReference>
<keyword evidence="4" id="KW-0378">Hydrolase</keyword>
<dbReference type="EC" id="3.1.1.29" evidence="4"/>
<dbReference type="PANTHER" id="PTHR47814">
    <property type="entry name" value="PEPTIDYL-TRNA HYDROLASE ARFB"/>
    <property type="match status" value="1"/>
</dbReference>
<dbReference type="AlphaFoldDB" id="A0A5D4FKU0"/>
<dbReference type="Gene3D" id="3.30.160.20">
    <property type="match status" value="1"/>
</dbReference>
<evidence type="ECO:0000313" key="5">
    <source>
        <dbReference type="Proteomes" id="UP000324726"/>
    </source>
</evidence>
<comment type="caution">
    <text evidence="4">The sequence shown here is derived from an EMBL/GenBank/DDBJ whole genome shotgun (WGS) entry which is preliminary data.</text>
</comment>
<feature type="domain" description="Prokaryotic-type class I peptide chain release factors" evidence="3">
    <location>
        <begin position="2"/>
        <end position="126"/>
    </location>
</feature>
<dbReference type="EMBL" id="VSZI01000002">
    <property type="protein sequence ID" value="TYR17081.1"/>
    <property type="molecule type" value="Genomic_DNA"/>
</dbReference>
<dbReference type="InterPro" id="IPR045853">
    <property type="entry name" value="Pep_chain_release_fac_I_sf"/>
</dbReference>
<dbReference type="GO" id="GO:0004045">
    <property type="term" value="F:peptidyl-tRNA hydrolase activity"/>
    <property type="evidence" value="ECO:0007669"/>
    <property type="project" value="UniProtKB-EC"/>
</dbReference>
<evidence type="ECO:0000313" key="4">
    <source>
        <dbReference type="EMBL" id="TYR17081.1"/>
    </source>
</evidence>
<feature type="compositionally biased region" description="Basic residues" evidence="2">
    <location>
        <begin position="98"/>
        <end position="130"/>
    </location>
</feature>